<feature type="region of interest" description="Disordered" evidence="4">
    <location>
        <begin position="152"/>
        <end position="206"/>
    </location>
</feature>
<evidence type="ECO:0000313" key="7">
    <source>
        <dbReference type="Proteomes" id="UP000245887"/>
    </source>
</evidence>
<accession>A0A2U1CXJ3</accession>
<comment type="catalytic activity">
    <reaction evidence="3">
        <text>2 GTP = 3',3'-c-di-GMP + 2 diphosphate</text>
        <dbReference type="Rhea" id="RHEA:24898"/>
        <dbReference type="ChEBI" id="CHEBI:33019"/>
        <dbReference type="ChEBI" id="CHEBI:37565"/>
        <dbReference type="ChEBI" id="CHEBI:58805"/>
        <dbReference type="EC" id="2.7.7.65"/>
    </reaction>
</comment>
<dbReference type="OrthoDB" id="9812260at2"/>
<sequence>MTSSDSWKDQFLDASERLELEQSERRDERFALQRLLVRTSLAAEGQGPDLDEQLGELRELMRSNDVDLAALKSIQSRLDQLLDELDADRQRSERALGSALATLMDIVRRQARQAGMKDEFKSLERCLPTGRERGVQLAGWLECFGRLLQRLQDQSPRDPGPLKRWFGVGHGSRGKEGQETDDAEQAEPQPHASNDMTELSDGEAEESLDQRLRIARRVCELLDHVLDQVVLPARAHARASHLRERLESAAEWEDLREALNEVADLVIAAVSRSQTEFEAFLRRLDDRLAMLKEDCDAQAEATNDRRSDAEALDLDVAEQLDAMGSLVKTTDDMSELKRSVNDRVQAIAGAFRDFRSRETEREKRLEAKLATMREKLAGMEVYSEEMKRRLQEERRRALTDALTDLPNRESWQERFEFEFERWQRYRNPVVLAMLDIDHFKQVNDNWGHKAGDRVIQLVARTIRQRLRSTDFVARYGGEEFVLLLPQTTLEDGCRVLDSLREYVAELPFHFQRTPVRVTFSAGLIDFAAGGSPDSLFDRADQALYEAKEAGRNRIRVAGS</sequence>
<reference evidence="6 7" key="1">
    <citation type="submission" date="2018-04" db="EMBL/GenBank/DDBJ databases">
        <title>Genomic Encyclopedia of Type Strains, Phase IV (KMG-IV): sequencing the most valuable type-strain genomes for metagenomic binning, comparative biology and taxonomic classification.</title>
        <authorList>
            <person name="Goeker M."/>
        </authorList>
    </citation>
    <scope>NUCLEOTIDE SEQUENCE [LARGE SCALE GENOMIC DNA]</scope>
    <source>
        <strain evidence="6 7">DSM 28688</strain>
    </source>
</reference>
<dbReference type="SMART" id="SM00267">
    <property type="entry name" value="GGDEF"/>
    <property type="match status" value="1"/>
</dbReference>
<feature type="domain" description="GGDEF" evidence="5">
    <location>
        <begin position="427"/>
        <end position="559"/>
    </location>
</feature>
<evidence type="ECO:0000256" key="4">
    <source>
        <dbReference type="SAM" id="MobiDB-lite"/>
    </source>
</evidence>
<dbReference type="Proteomes" id="UP000245887">
    <property type="component" value="Unassembled WGS sequence"/>
</dbReference>
<dbReference type="FunFam" id="3.30.70.270:FF:000001">
    <property type="entry name" value="Diguanylate cyclase domain protein"/>
    <property type="match status" value="1"/>
</dbReference>
<dbReference type="GO" id="GO:0005886">
    <property type="term" value="C:plasma membrane"/>
    <property type="evidence" value="ECO:0007669"/>
    <property type="project" value="TreeGrafter"/>
</dbReference>
<dbReference type="PANTHER" id="PTHR45138:SF9">
    <property type="entry name" value="DIGUANYLATE CYCLASE DGCM-RELATED"/>
    <property type="match status" value="1"/>
</dbReference>
<dbReference type="RefSeq" id="WP_116918969.1">
    <property type="nucleotide sequence ID" value="NZ_QEKQ01000004.1"/>
</dbReference>
<dbReference type="InterPro" id="IPR029787">
    <property type="entry name" value="Nucleotide_cyclase"/>
</dbReference>
<dbReference type="AlphaFoldDB" id="A0A2U1CXJ3"/>
<comment type="caution">
    <text evidence="6">The sequence shown here is derived from an EMBL/GenBank/DDBJ whole genome shotgun (WGS) entry which is preliminary data.</text>
</comment>
<dbReference type="GO" id="GO:0043709">
    <property type="term" value="P:cell adhesion involved in single-species biofilm formation"/>
    <property type="evidence" value="ECO:0007669"/>
    <property type="project" value="TreeGrafter"/>
</dbReference>
<evidence type="ECO:0000259" key="5">
    <source>
        <dbReference type="PROSITE" id="PS50887"/>
    </source>
</evidence>
<dbReference type="InterPro" id="IPR050469">
    <property type="entry name" value="Diguanylate_Cyclase"/>
</dbReference>
<evidence type="ECO:0000256" key="2">
    <source>
        <dbReference type="ARBA" id="ARBA00012528"/>
    </source>
</evidence>
<dbReference type="GO" id="GO:0052621">
    <property type="term" value="F:diguanylate cyclase activity"/>
    <property type="evidence" value="ECO:0007669"/>
    <property type="project" value="UniProtKB-EC"/>
</dbReference>
<dbReference type="GO" id="GO:1902201">
    <property type="term" value="P:negative regulation of bacterial-type flagellum-dependent cell motility"/>
    <property type="evidence" value="ECO:0007669"/>
    <property type="project" value="TreeGrafter"/>
</dbReference>
<dbReference type="PANTHER" id="PTHR45138">
    <property type="entry name" value="REGULATORY COMPONENTS OF SENSORY TRANSDUCTION SYSTEM"/>
    <property type="match status" value="1"/>
</dbReference>
<dbReference type="Pfam" id="PF20975">
    <property type="entry name" value="DGCcoil"/>
    <property type="match status" value="1"/>
</dbReference>
<dbReference type="EC" id="2.7.7.65" evidence="2"/>
<proteinExistence type="predicted"/>
<protein>
    <recommendedName>
        <fullName evidence="2">diguanylate cyclase</fullName>
        <ecNumber evidence="2">2.7.7.65</ecNumber>
    </recommendedName>
</protein>
<dbReference type="Gene3D" id="3.30.70.270">
    <property type="match status" value="1"/>
</dbReference>
<name>A0A2U1CXJ3_9GAMM</name>
<dbReference type="SUPFAM" id="SSF55073">
    <property type="entry name" value="Nucleotide cyclase"/>
    <property type="match status" value="1"/>
</dbReference>
<comment type="cofactor">
    <cofactor evidence="1">
        <name>Mg(2+)</name>
        <dbReference type="ChEBI" id="CHEBI:18420"/>
    </cofactor>
</comment>
<dbReference type="InterPro" id="IPR000160">
    <property type="entry name" value="GGDEF_dom"/>
</dbReference>
<dbReference type="Pfam" id="PF00990">
    <property type="entry name" value="GGDEF"/>
    <property type="match status" value="1"/>
</dbReference>
<evidence type="ECO:0000313" key="6">
    <source>
        <dbReference type="EMBL" id="PVY76935.1"/>
    </source>
</evidence>
<dbReference type="NCBIfam" id="TIGR00254">
    <property type="entry name" value="GGDEF"/>
    <property type="match status" value="1"/>
</dbReference>
<organism evidence="6 7">
    <name type="scientific">Tamilnaduibacter salinus</name>
    <dbReference type="NCBI Taxonomy" id="1484056"/>
    <lineage>
        <taxon>Bacteria</taxon>
        <taxon>Pseudomonadati</taxon>
        <taxon>Pseudomonadota</taxon>
        <taxon>Gammaproteobacteria</taxon>
        <taxon>Pseudomonadales</taxon>
        <taxon>Marinobacteraceae</taxon>
        <taxon>Tamilnaduibacter</taxon>
    </lineage>
</organism>
<dbReference type="InterPro" id="IPR048516">
    <property type="entry name" value="DGCcoil"/>
</dbReference>
<dbReference type="EMBL" id="QEKQ01000004">
    <property type="protein sequence ID" value="PVY76935.1"/>
    <property type="molecule type" value="Genomic_DNA"/>
</dbReference>
<dbReference type="CDD" id="cd01949">
    <property type="entry name" value="GGDEF"/>
    <property type="match status" value="1"/>
</dbReference>
<gene>
    <name evidence="6" type="ORF">C8D92_104167</name>
</gene>
<dbReference type="PROSITE" id="PS50887">
    <property type="entry name" value="GGDEF"/>
    <property type="match status" value="1"/>
</dbReference>
<evidence type="ECO:0000256" key="3">
    <source>
        <dbReference type="ARBA" id="ARBA00034247"/>
    </source>
</evidence>
<evidence type="ECO:0000256" key="1">
    <source>
        <dbReference type="ARBA" id="ARBA00001946"/>
    </source>
</evidence>
<dbReference type="InterPro" id="IPR043128">
    <property type="entry name" value="Rev_trsase/Diguanyl_cyclase"/>
</dbReference>